<reference evidence="4 5" key="1">
    <citation type="submission" date="2019-06" db="EMBL/GenBank/DDBJ databases">
        <title>Whole genome sequence for Rhodospirillaceae sp. R148.</title>
        <authorList>
            <person name="Wang G."/>
        </authorList>
    </citation>
    <scope>NUCLEOTIDE SEQUENCE [LARGE SCALE GENOMIC DNA]</scope>
    <source>
        <strain evidence="4 5">R148</strain>
    </source>
</reference>
<evidence type="ECO:0000256" key="2">
    <source>
        <dbReference type="ARBA" id="ARBA00022801"/>
    </source>
</evidence>
<dbReference type="Proteomes" id="UP000315252">
    <property type="component" value="Unassembled WGS sequence"/>
</dbReference>
<dbReference type="SUPFAM" id="SSF53649">
    <property type="entry name" value="Alkaline phosphatase-like"/>
    <property type="match status" value="1"/>
</dbReference>
<dbReference type="RefSeq" id="WP_142898993.1">
    <property type="nucleotide sequence ID" value="NZ_ML660061.1"/>
</dbReference>
<dbReference type="GO" id="GO:0005737">
    <property type="term" value="C:cytoplasm"/>
    <property type="evidence" value="ECO:0007669"/>
    <property type="project" value="TreeGrafter"/>
</dbReference>
<feature type="domain" description="Sulfatase N-terminal" evidence="3">
    <location>
        <begin position="5"/>
        <end position="386"/>
    </location>
</feature>
<dbReference type="Gene3D" id="3.40.720.10">
    <property type="entry name" value="Alkaline Phosphatase, subunit A"/>
    <property type="match status" value="1"/>
</dbReference>
<dbReference type="AlphaFoldDB" id="A0A545TAW3"/>
<evidence type="ECO:0000259" key="3">
    <source>
        <dbReference type="Pfam" id="PF00884"/>
    </source>
</evidence>
<accession>A0A545TAW3</accession>
<dbReference type="PANTHER" id="PTHR45953">
    <property type="entry name" value="IDURONATE 2-SULFATASE"/>
    <property type="match status" value="1"/>
</dbReference>
<dbReference type="Pfam" id="PF00884">
    <property type="entry name" value="Sulfatase"/>
    <property type="match status" value="1"/>
</dbReference>
<sequence>MTKKPNILYIMADQHRADYLACAGHPTLKTPNLDRLAAQGVRFSQAYVQAPVCGGSRMCSYTGRYAFSHGAYYNNYPLRIDEKTIGDYLRPEGYRVALVGKTHMRPDMETCERLGLDPESADGVLMRQCGFEPVERDDGLHPDQLVDPNLAYNRYLKEQGYEGDNPWHEYANAAEGENGELLSGWFLRNARRPARVKEEHSETAYMTDRAMDFIRETPDRPWCLHLSYIKPHWPYMAPAPYHSMYGPEDILEANRTHDEKADCNPVLAAFMQHEESLNFSKEEVRKTVIPTYMGLISQLDHHLGRMRRFLEEIGQAENTIILYTSDHGDYLGDHWLGEKDLFHDEIMQVPMIVYDPRPQANETRGRTIDDFVEAIDLAPSFLDWSGGEAQPHRLEGRSIAPLLQDRKPDDWRSAVFADSCFALRDARKDLGLEPDGARAFMVRTSHWKYMRFENQPPVLYDLQNDPKELKDLGGSNAHAGVRAEMDGLLFDWMRKRKLRTTVSDAELERRTGGAKSRGIYFGVW</sequence>
<evidence type="ECO:0000313" key="5">
    <source>
        <dbReference type="Proteomes" id="UP000315252"/>
    </source>
</evidence>
<evidence type="ECO:0000313" key="4">
    <source>
        <dbReference type="EMBL" id="TQV74363.1"/>
    </source>
</evidence>
<organism evidence="4 5">
    <name type="scientific">Denitrobaculum tricleocarpae</name>
    <dbReference type="NCBI Taxonomy" id="2591009"/>
    <lineage>
        <taxon>Bacteria</taxon>
        <taxon>Pseudomonadati</taxon>
        <taxon>Pseudomonadota</taxon>
        <taxon>Alphaproteobacteria</taxon>
        <taxon>Rhodospirillales</taxon>
        <taxon>Rhodospirillaceae</taxon>
        <taxon>Denitrobaculum</taxon>
    </lineage>
</organism>
<keyword evidence="1" id="KW-0479">Metal-binding</keyword>
<proteinExistence type="predicted"/>
<evidence type="ECO:0000256" key="1">
    <source>
        <dbReference type="ARBA" id="ARBA00022723"/>
    </source>
</evidence>
<keyword evidence="5" id="KW-1185">Reference proteome</keyword>
<protein>
    <submittedName>
        <fullName evidence="4">Alkaline phosphatase family protein</fullName>
    </submittedName>
</protein>
<dbReference type="GO" id="GO:0008484">
    <property type="term" value="F:sulfuric ester hydrolase activity"/>
    <property type="evidence" value="ECO:0007669"/>
    <property type="project" value="TreeGrafter"/>
</dbReference>
<dbReference type="OrthoDB" id="9795675at2"/>
<name>A0A545TAW3_9PROT</name>
<dbReference type="EMBL" id="VHSH01000010">
    <property type="protein sequence ID" value="TQV74363.1"/>
    <property type="molecule type" value="Genomic_DNA"/>
</dbReference>
<dbReference type="InterPro" id="IPR017850">
    <property type="entry name" value="Alkaline_phosphatase_core_sf"/>
</dbReference>
<comment type="caution">
    <text evidence="4">The sequence shown here is derived from an EMBL/GenBank/DDBJ whole genome shotgun (WGS) entry which is preliminary data.</text>
</comment>
<dbReference type="GO" id="GO:0046872">
    <property type="term" value="F:metal ion binding"/>
    <property type="evidence" value="ECO:0007669"/>
    <property type="project" value="UniProtKB-KW"/>
</dbReference>
<dbReference type="InterPro" id="IPR000917">
    <property type="entry name" value="Sulfatase_N"/>
</dbReference>
<gene>
    <name evidence="4" type="ORF">FKG95_24065</name>
</gene>
<dbReference type="CDD" id="cd16028">
    <property type="entry name" value="PMH"/>
    <property type="match status" value="1"/>
</dbReference>
<dbReference type="PANTHER" id="PTHR45953:SF1">
    <property type="entry name" value="IDURONATE 2-SULFATASE"/>
    <property type="match status" value="1"/>
</dbReference>
<keyword evidence="2" id="KW-0378">Hydrolase</keyword>